<name>A0A4U0RV41_9ACTN</name>
<keyword evidence="2" id="KW-1185">Reference proteome</keyword>
<protein>
    <submittedName>
        <fullName evidence="1">Uncharacterized protein</fullName>
    </submittedName>
</protein>
<proteinExistence type="predicted"/>
<dbReference type="RefSeq" id="WP_136730032.1">
    <property type="nucleotide sequence ID" value="NZ_SUMC01000110.1"/>
</dbReference>
<accession>A0A4U0RV41</accession>
<dbReference type="Proteomes" id="UP000305778">
    <property type="component" value="Unassembled WGS sequence"/>
</dbReference>
<evidence type="ECO:0000313" key="2">
    <source>
        <dbReference type="Proteomes" id="UP000305778"/>
    </source>
</evidence>
<comment type="caution">
    <text evidence="1">The sequence shown here is derived from an EMBL/GenBank/DDBJ whole genome shotgun (WGS) entry which is preliminary data.</text>
</comment>
<gene>
    <name evidence="1" type="ORF">FCI23_46245</name>
</gene>
<dbReference type="AlphaFoldDB" id="A0A4U0RV41"/>
<dbReference type="EMBL" id="SUMC01000110">
    <property type="protein sequence ID" value="TJZ99356.1"/>
    <property type="molecule type" value="Genomic_DNA"/>
</dbReference>
<sequence length="150" mass="17085">MFVEDLLAAMPRSPESFWGHHLELSKQLVQESITELQIRYDSKIRRAKHLFEKRFSSASDEERDEVIRSLTALPVWGLVVPAACPACDSPGGVRGRDWSGDYGDVWFLPRHFTCPVCELDLSRDELELAGISAQLLDGHEEDPDWEPDFD</sequence>
<evidence type="ECO:0000313" key="1">
    <source>
        <dbReference type="EMBL" id="TJZ99356.1"/>
    </source>
</evidence>
<reference evidence="1 2" key="1">
    <citation type="submission" date="2019-04" db="EMBL/GenBank/DDBJ databases">
        <title>Streptomyces oryziradicis sp. nov., a novel actinomycete isolated from rhizosphere soil of rice (Oryza sativa L.).</title>
        <authorList>
            <person name="Li C."/>
        </authorList>
    </citation>
    <scope>NUCLEOTIDE SEQUENCE [LARGE SCALE GENOMIC DNA]</scope>
    <source>
        <strain evidence="1 2">NEAU-C40</strain>
    </source>
</reference>
<dbReference type="OrthoDB" id="4053975at2"/>
<organism evidence="1 2">
    <name type="scientific">Actinacidiphila oryziradicis</name>
    <dbReference type="NCBI Taxonomy" id="2571141"/>
    <lineage>
        <taxon>Bacteria</taxon>
        <taxon>Bacillati</taxon>
        <taxon>Actinomycetota</taxon>
        <taxon>Actinomycetes</taxon>
        <taxon>Kitasatosporales</taxon>
        <taxon>Streptomycetaceae</taxon>
        <taxon>Actinacidiphila</taxon>
    </lineage>
</organism>